<evidence type="ECO:0000313" key="1">
    <source>
        <dbReference type="EMBL" id="MFC3848642.1"/>
    </source>
</evidence>
<dbReference type="EMBL" id="JBHRZN010000001">
    <property type="protein sequence ID" value="MFC3848642.1"/>
    <property type="molecule type" value="Genomic_DNA"/>
</dbReference>
<evidence type="ECO:0000313" key="2">
    <source>
        <dbReference type="Proteomes" id="UP001595751"/>
    </source>
</evidence>
<proteinExistence type="predicted"/>
<dbReference type="Proteomes" id="UP001595751">
    <property type="component" value="Unassembled WGS sequence"/>
</dbReference>
<reference evidence="2" key="1">
    <citation type="journal article" date="2019" name="Int. J. Syst. Evol. Microbiol.">
        <title>The Global Catalogue of Microorganisms (GCM) 10K type strain sequencing project: providing services to taxonomists for standard genome sequencing and annotation.</title>
        <authorList>
            <consortium name="The Broad Institute Genomics Platform"/>
            <consortium name="The Broad Institute Genome Sequencing Center for Infectious Disease"/>
            <person name="Wu L."/>
            <person name="Ma J."/>
        </authorList>
    </citation>
    <scope>NUCLEOTIDE SEQUENCE [LARGE SCALE GENOMIC DNA]</scope>
    <source>
        <strain evidence="2">CCUG 53252</strain>
    </source>
</reference>
<sequence>MLNRPYLIPSEERIDFEDWTRRVGEDWSVLEDGIPDWNPGTDLEISRPYEIDIDGIRADCGLADHSAVRVTVSWSSDSTKMGGIVALDIVVDEKQRSIRGKLDGMEIGGRLTLRTTVTAVPAAGSEEGSPSSPGTVLYEDSQTVLLGDDEGKFPVCIDDFAHTPFDPDASWYFELDSTDLTASFNSASVLHLNERDEKLVKATTAENPTPTQKTLLRELSHGLSTHMLHLAMEIDRVEELGEVSSWPVGSLGAMFSLLLEQAQLSGSNLGGGLDQITRLRASLEGITRRQGKGRPF</sequence>
<name>A0ABV7ZMC0_9CORY</name>
<dbReference type="RefSeq" id="WP_290292257.1">
    <property type="nucleotide sequence ID" value="NZ_CP047211.1"/>
</dbReference>
<organism evidence="1 2">
    <name type="scientific">Corynebacterium hansenii</name>
    <dbReference type="NCBI Taxonomy" id="394964"/>
    <lineage>
        <taxon>Bacteria</taxon>
        <taxon>Bacillati</taxon>
        <taxon>Actinomycetota</taxon>
        <taxon>Actinomycetes</taxon>
        <taxon>Mycobacteriales</taxon>
        <taxon>Corynebacteriaceae</taxon>
        <taxon>Corynebacterium</taxon>
    </lineage>
</organism>
<comment type="caution">
    <text evidence="1">The sequence shown here is derived from an EMBL/GenBank/DDBJ whole genome shotgun (WGS) entry which is preliminary data.</text>
</comment>
<protein>
    <submittedName>
        <fullName evidence="1">Uncharacterized protein</fullName>
    </submittedName>
</protein>
<gene>
    <name evidence="1" type="ORF">ACFORJ_00460</name>
</gene>
<accession>A0ABV7ZMC0</accession>
<keyword evidence="2" id="KW-1185">Reference proteome</keyword>